<feature type="region of interest" description="Disordered" evidence="1">
    <location>
        <begin position="340"/>
        <end position="373"/>
    </location>
</feature>
<gene>
    <name evidence="2" type="ORF">IFR04_005654</name>
</gene>
<accession>A0A8H7WB44</accession>
<evidence type="ECO:0000313" key="2">
    <source>
        <dbReference type="EMBL" id="KAG4421243.1"/>
    </source>
</evidence>
<keyword evidence="3" id="KW-1185">Reference proteome</keyword>
<proteinExistence type="predicted"/>
<organism evidence="2 3">
    <name type="scientific">Cadophora malorum</name>
    <dbReference type="NCBI Taxonomy" id="108018"/>
    <lineage>
        <taxon>Eukaryota</taxon>
        <taxon>Fungi</taxon>
        <taxon>Dikarya</taxon>
        <taxon>Ascomycota</taxon>
        <taxon>Pezizomycotina</taxon>
        <taxon>Leotiomycetes</taxon>
        <taxon>Helotiales</taxon>
        <taxon>Ploettnerulaceae</taxon>
        <taxon>Cadophora</taxon>
    </lineage>
</organism>
<dbReference type="EMBL" id="JAFJYH010000069">
    <property type="protein sequence ID" value="KAG4421243.1"/>
    <property type="molecule type" value="Genomic_DNA"/>
</dbReference>
<feature type="compositionally biased region" description="Polar residues" evidence="1">
    <location>
        <begin position="43"/>
        <end position="62"/>
    </location>
</feature>
<sequence length="406" mass="45773">MSKTTPDLSPSLERYPDCIDQIENGDLPLTGATAEQETLPDLQLNTSDQDTTHPTIGRTSNYPPREGPLERYLAQADYVPNADGSQGVHEALLRLRSLRANALQLRSVIRTKRKLLLDKQSEKVTTDEAFMRFVREYMSTLANTTCSTEVITLNELFKAMQDTRDEYGPLQDDCDQIERRLDDTEFEMGVIEGRIHKKGPTSTPLTPSQDERKSSANEILRLGPSSFLNFGPDYRNEYHPLHSKYLSRLGDLDLASERLHTLGKEYHELLSSRESKLLVGLDLEENLQALLAALPEQELKLEEEIVEIEKDVDRLYSDCLAVGIDVDNVDDADDFLTSDEYRSEEGSNESGDIFEGISSSRPETSSSQSTFTLPFPRTEDEVASINRLAARLNIFNKDNKETPGYL</sequence>
<evidence type="ECO:0000313" key="3">
    <source>
        <dbReference type="Proteomes" id="UP000664132"/>
    </source>
</evidence>
<dbReference type="AlphaFoldDB" id="A0A8H7WB44"/>
<dbReference type="OrthoDB" id="3553547at2759"/>
<dbReference type="Proteomes" id="UP000664132">
    <property type="component" value="Unassembled WGS sequence"/>
</dbReference>
<name>A0A8H7WB44_9HELO</name>
<evidence type="ECO:0000256" key="1">
    <source>
        <dbReference type="SAM" id="MobiDB-lite"/>
    </source>
</evidence>
<reference evidence="2" key="1">
    <citation type="submission" date="2021-02" db="EMBL/GenBank/DDBJ databases">
        <title>Genome sequence Cadophora malorum strain M34.</title>
        <authorList>
            <person name="Stefanovic E."/>
            <person name="Vu D."/>
            <person name="Scully C."/>
            <person name="Dijksterhuis J."/>
            <person name="Roader J."/>
            <person name="Houbraken J."/>
        </authorList>
    </citation>
    <scope>NUCLEOTIDE SEQUENCE</scope>
    <source>
        <strain evidence="2">M34</strain>
    </source>
</reference>
<protein>
    <submittedName>
        <fullName evidence="2">Uncharacterized protein</fullName>
    </submittedName>
</protein>
<comment type="caution">
    <text evidence="2">The sequence shown here is derived from an EMBL/GenBank/DDBJ whole genome shotgun (WGS) entry which is preliminary data.</text>
</comment>
<feature type="region of interest" description="Disordered" evidence="1">
    <location>
        <begin position="21"/>
        <end position="67"/>
    </location>
</feature>
<feature type="compositionally biased region" description="Low complexity" evidence="1">
    <location>
        <begin position="358"/>
        <end position="369"/>
    </location>
</feature>